<protein>
    <submittedName>
        <fullName evidence="1">Uncharacterized protein</fullName>
    </submittedName>
</protein>
<gene>
    <name evidence="1" type="ORF">LCGC14_2866870</name>
</gene>
<proteinExistence type="predicted"/>
<sequence>MITIILLMLEYLSRRESLNMNIENISSIPIPKEELDKMQQLNSEFCHT</sequence>
<name>A0A0F8Y3X3_9ZZZZ</name>
<comment type="caution">
    <text evidence="1">The sequence shown here is derived from an EMBL/GenBank/DDBJ whole genome shotgun (WGS) entry which is preliminary data.</text>
</comment>
<feature type="non-terminal residue" evidence="1">
    <location>
        <position position="48"/>
    </location>
</feature>
<reference evidence="1" key="1">
    <citation type="journal article" date="2015" name="Nature">
        <title>Complex archaea that bridge the gap between prokaryotes and eukaryotes.</title>
        <authorList>
            <person name="Spang A."/>
            <person name="Saw J.H."/>
            <person name="Jorgensen S.L."/>
            <person name="Zaremba-Niedzwiedzka K."/>
            <person name="Martijn J."/>
            <person name="Lind A.E."/>
            <person name="van Eijk R."/>
            <person name="Schleper C."/>
            <person name="Guy L."/>
            <person name="Ettema T.J."/>
        </authorList>
    </citation>
    <scope>NUCLEOTIDE SEQUENCE</scope>
</reference>
<organism evidence="1">
    <name type="scientific">marine sediment metagenome</name>
    <dbReference type="NCBI Taxonomy" id="412755"/>
    <lineage>
        <taxon>unclassified sequences</taxon>
        <taxon>metagenomes</taxon>
        <taxon>ecological metagenomes</taxon>
    </lineage>
</organism>
<dbReference type="EMBL" id="LAZR01055547">
    <property type="protein sequence ID" value="KKK76122.1"/>
    <property type="molecule type" value="Genomic_DNA"/>
</dbReference>
<evidence type="ECO:0000313" key="1">
    <source>
        <dbReference type="EMBL" id="KKK76122.1"/>
    </source>
</evidence>
<accession>A0A0F8Y3X3</accession>
<dbReference type="AlphaFoldDB" id="A0A0F8Y3X3"/>